<evidence type="ECO:0000256" key="4">
    <source>
        <dbReference type="ARBA" id="ARBA00016397"/>
    </source>
</evidence>
<reference evidence="9" key="1">
    <citation type="thesis" date="2020" institute="ProQuest LLC" country="789 East Eisenhower Parkway, Ann Arbor, MI, USA">
        <title>Comparative Genomics and Chromosome Evolution.</title>
        <authorList>
            <person name="Mudd A.B."/>
        </authorList>
    </citation>
    <scope>NUCLEOTIDE SEQUENCE</scope>
    <source>
        <strain evidence="9">237g6f4</strain>
        <tissue evidence="9">Blood</tissue>
    </source>
</reference>
<evidence type="ECO:0000256" key="8">
    <source>
        <dbReference type="SAM" id="MobiDB-lite"/>
    </source>
</evidence>
<dbReference type="InterPro" id="IPR025212">
    <property type="entry name" value="CAD_CENP-Q"/>
</dbReference>
<dbReference type="PANTHER" id="PTHR31345:SF3">
    <property type="entry name" value="CENTROMERE PROTEIN Q"/>
    <property type="match status" value="1"/>
</dbReference>
<dbReference type="GO" id="GO:0000775">
    <property type="term" value="C:chromosome, centromeric region"/>
    <property type="evidence" value="ECO:0007669"/>
    <property type="project" value="UniProtKB-SubCell"/>
</dbReference>
<name>A0AAV6ZQ24_ENGPU</name>
<keyword evidence="7" id="KW-0137">Centromere</keyword>
<evidence type="ECO:0000313" key="10">
    <source>
        <dbReference type="Proteomes" id="UP000824782"/>
    </source>
</evidence>
<comment type="caution">
    <text evidence="9">The sequence shown here is derived from an EMBL/GenBank/DDBJ whole genome shotgun (WGS) entry which is preliminary data.</text>
</comment>
<evidence type="ECO:0000256" key="5">
    <source>
        <dbReference type="ARBA" id="ARBA00022454"/>
    </source>
</evidence>
<comment type="similarity">
    <text evidence="3">Belongs to the CENP-Q/OKP1 family.</text>
</comment>
<comment type="subcellular location">
    <subcellularLocation>
        <location evidence="2">Chromosome</location>
        <location evidence="2">Centromere</location>
    </subcellularLocation>
    <subcellularLocation>
        <location evidence="1">Nucleus</location>
    </subcellularLocation>
</comment>
<dbReference type="Proteomes" id="UP000824782">
    <property type="component" value="Unassembled WGS sequence"/>
</dbReference>
<dbReference type="GO" id="GO:0005634">
    <property type="term" value="C:nucleus"/>
    <property type="evidence" value="ECO:0007669"/>
    <property type="project" value="UniProtKB-SubCell"/>
</dbReference>
<keyword evidence="6" id="KW-0539">Nucleus</keyword>
<evidence type="ECO:0000313" key="9">
    <source>
        <dbReference type="EMBL" id="KAG8548333.1"/>
    </source>
</evidence>
<keyword evidence="5" id="KW-0158">Chromosome</keyword>
<dbReference type="AlphaFoldDB" id="A0AAV6ZQ24"/>
<evidence type="ECO:0000256" key="7">
    <source>
        <dbReference type="ARBA" id="ARBA00023328"/>
    </source>
</evidence>
<sequence length="185" mass="20842">MISGCVITGVPRVLWSVLSRKKGKAFEPVESHLSYLQRRLLQVCKDLRVPASKLGNLKNLARDVQEEQRKAEVLEDTLEALNREIEEAVETADQITESIMNLEGKLKTLKQQATDTSQSSDPMSSNKDTLQLPPSTFEAPIMQDQAKKLENPSLILKEVCRVRSDPIYKNMLDLLETSYAEISNL</sequence>
<proteinExistence type="inferred from homology"/>
<keyword evidence="10" id="KW-1185">Reference proteome</keyword>
<evidence type="ECO:0000256" key="2">
    <source>
        <dbReference type="ARBA" id="ARBA00004584"/>
    </source>
</evidence>
<evidence type="ECO:0000256" key="1">
    <source>
        <dbReference type="ARBA" id="ARBA00004123"/>
    </source>
</evidence>
<accession>A0AAV6ZQ24</accession>
<organism evidence="9 10">
    <name type="scientific">Engystomops pustulosus</name>
    <name type="common">Tungara frog</name>
    <name type="synonym">Physalaemus pustulosus</name>
    <dbReference type="NCBI Taxonomy" id="76066"/>
    <lineage>
        <taxon>Eukaryota</taxon>
        <taxon>Metazoa</taxon>
        <taxon>Chordata</taxon>
        <taxon>Craniata</taxon>
        <taxon>Vertebrata</taxon>
        <taxon>Euteleostomi</taxon>
        <taxon>Amphibia</taxon>
        <taxon>Batrachia</taxon>
        <taxon>Anura</taxon>
        <taxon>Neobatrachia</taxon>
        <taxon>Hyloidea</taxon>
        <taxon>Leptodactylidae</taxon>
        <taxon>Leiuperinae</taxon>
        <taxon>Engystomops</taxon>
    </lineage>
</organism>
<dbReference type="PANTHER" id="PTHR31345">
    <property type="entry name" value="CENTROMERE PROTEIN Q"/>
    <property type="match status" value="1"/>
</dbReference>
<evidence type="ECO:0000256" key="3">
    <source>
        <dbReference type="ARBA" id="ARBA00008191"/>
    </source>
</evidence>
<feature type="region of interest" description="Disordered" evidence="8">
    <location>
        <begin position="110"/>
        <end position="133"/>
    </location>
</feature>
<evidence type="ECO:0000256" key="6">
    <source>
        <dbReference type="ARBA" id="ARBA00023242"/>
    </source>
</evidence>
<gene>
    <name evidence="9" type="ORF">GDO81_025734</name>
</gene>
<protein>
    <recommendedName>
        <fullName evidence="4">Centromere protein Q</fullName>
    </recommendedName>
</protein>
<dbReference type="EMBL" id="WNYA01000439">
    <property type="protein sequence ID" value="KAG8548333.1"/>
    <property type="molecule type" value="Genomic_DNA"/>
</dbReference>